<name>A0AAE0UD59_SORBR</name>
<organism evidence="1 2">
    <name type="scientific">Sordaria brevicollis</name>
    <dbReference type="NCBI Taxonomy" id="83679"/>
    <lineage>
        <taxon>Eukaryota</taxon>
        <taxon>Fungi</taxon>
        <taxon>Dikarya</taxon>
        <taxon>Ascomycota</taxon>
        <taxon>Pezizomycotina</taxon>
        <taxon>Sordariomycetes</taxon>
        <taxon>Sordariomycetidae</taxon>
        <taxon>Sordariales</taxon>
        <taxon>Sordariaceae</taxon>
        <taxon>Sordaria</taxon>
    </lineage>
</organism>
<evidence type="ECO:0000313" key="2">
    <source>
        <dbReference type="Proteomes" id="UP001281003"/>
    </source>
</evidence>
<keyword evidence="2" id="KW-1185">Reference proteome</keyword>
<protein>
    <submittedName>
        <fullName evidence="1">Uncharacterized protein</fullName>
    </submittedName>
</protein>
<dbReference type="AlphaFoldDB" id="A0AAE0UD59"/>
<dbReference type="Proteomes" id="UP001281003">
    <property type="component" value="Unassembled WGS sequence"/>
</dbReference>
<feature type="non-terminal residue" evidence="1">
    <location>
        <position position="1"/>
    </location>
</feature>
<reference evidence="1" key="2">
    <citation type="submission" date="2023-07" db="EMBL/GenBank/DDBJ databases">
        <authorList>
            <consortium name="Lawrence Berkeley National Laboratory"/>
            <person name="Haridas S."/>
            <person name="Hensen N."/>
            <person name="Bonometti L."/>
            <person name="Westerberg I."/>
            <person name="Brannstrom I.O."/>
            <person name="Guillou S."/>
            <person name="Cros-Aarteil S."/>
            <person name="Calhoun S."/>
            <person name="Kuo A."/>
            <person name="Mondo S."/>
            <person name="Pangilinan J."/>
            <person name="Riley R."/>
            <person name="LaButti K."/>
            <person name="Andreopoulos B."/>
            <person name="Lipzen A."/>
            <person name="Chen C."/>
            <person name="Yanf M."/>
            <person name="Daum C."/>
            <person name="Ng V."/>
            <person name="Clum A."/>
            <person name="Steindorff A."/>
            <person name="Ohm R."/>
            <person name="Martin F."/>
            <person name="Silar P."/>
            <person name="Natvig D."/>
            <person name="Lalanne C."/>
            <person name="Gautier V."/>
            <person name="Ament-velasquez S.L."/>
            <person name="Kruys A."/>
            <person name="Hutchinson M.I."/>
            <person name="Powell A.J."/>
            <person name="Barry K."/>
            <person name="Miller A.N."/>
            <person name="Grigoriev I.V."/>
            <person name="Debuchy R."/>
            <person name="Gladieux P."/>
            <person name="Thoren M.H."/>
            <person name="Johannesson H."/>
        </authorList>
    </citation>
    <scope>NUCLEOTIDE SEQUENCE</scope>
    <source>
        <strain evidence="1">FGSC 1904</strain>
    </source>
</reference>
<evidence type="ECO:0000313" key="1">
    <source>
        <dbReference type="EMBL" id="KAK3399831.1"/>
    </source>
</evidence>
<reference evidence="1" key="1">
    <citation type="journal article" date="2023" name="Mol. Phylogenet. Evol.">
        <title>Genome-scale phylogeny and comparative genomics of the fungal order Sordariales.</title>
        <authorList>
            <person name="Hensen N."/>
            <person name="Bonometti L."/>
            <person name="Westerberg I."/>
            <person name="Brannstrom I.O."/>
            <person name="Guillou S."/>
            <person name="Cros-Aarteil S."/>
            <person name="Calhoun S."/>
            <person name="Haridas S."/>
            <person name="Kuo A."/>
            <person name="Mondo S."/>
            <person name="Pangilinan J."/>
            <person name="Riley R."/>
            <person name="LaButti K."/>
            <person name="Andreopoulos B."/>
            <person name="Lipzen A."/>
            <person name="Chen C."/>
            <person name="Yan M."/>
            <person name="Daum C."/>
            <person name="Ng V."/>
            <person name="Clum A."/>
            <person name="Steindorff A."/>
            <person name="Ohm R.A."/>
            <person name="Martin F."/>
            <person name="Silar P."/>
            <person name="Natvig D.O."/>
            <person name="Lalanne C."/>
            <person name="Gautier V."/>
            <person name="Ament-Velasquez S.L."/>
            <person name="Kruys A."/>
            <person name="Hutchinson M.I."/>
            <person name="Powell A.J."/>
            <person name="Barry K."/>
            <person name="Miller A.N."/>
            <person name="Grigoriev I.V."/>
            <person name="Debuchy R."/>
            <person name="Gladieux P."/>
            <person name="Hiltunen Thoren M."/>
            <person name="Johannesson H."/>
        </authorList>
    </citation>
    <scope>NUCLEOTIDE SEQUENCE</scope>
    <source>
        <strain evidence="1">FGSC 1904</strain>
    </source>
</reference>
<accession>A0AAE0UD59</accession>
<proteinExistence type="predicted"/>
<dbReference type="EMBL" id="JAUTDP010000004">
    <property type="protein sequence ID" value="KAK3399831.1"/>
    <property type="molecule type" value="Genomic_DNA"/>
</dbReference>
<comment type="caution">
    <text evidence="1">The sequence shown here is derived from an EMBL/GenBank/DDBJ whole genome shotgun (WGS) entry which is preliminary data.</text>
</comment>
<sequence length="70" mass="7485">VEGRYVTAQARTLVNHGDAFAKVLFEPDGGIGTTGAGANDSNINIDRVLSRARRQRLRGSSGDSRGSRQQ</sequence>
<gene>
    <name evidence="1" type="ORF">B0T20DRAFT_350856</name>
</gene>